<dbReference type="AlphaFoldDB" id="A0A9W4DA96"/>
<name>A0A9W4DA96_BLUGR</name>
<reference evidence="2" key="1">
    <citation type="submission" date="2020-10" db="EMBL/GenBank/DDBJ databases">
        <authorList>
            <person name="Muller C M."/>
        </authorList>
    </citation>
    <scope>NUCLEOTIDE SEQUENCE</scope>
    <source>
        <strain evidence="2">THUN-12</strain>
    </source>
</reference>
<dbReference type="Gene3D" id="3.10.450.30">
    <property type="entry name" value="Microbial ribonucleases"/>
    <property type="match status" value="1"/>
</dbReference>
<accession>A0A9W4DA96</accession>
<gene>
    <name evidence="2" type="ORF">BGTH12_LOCUS6110</name>
</gene>
<dbReference type="EMBL" id="CAJHIT010000009">
    <property type="protein sequence ID" value="CAD6504752.1"/>
    <property type="molecule type" value="Genomic_DNA"/>
</dbReference>
<keyword evidence="1" id="KW-0732">Signal</keyword>
<dbReference type="Proteomes" id="UP000683417">
    <property type="component" value="Unassembled WGS sequence"/>
</dbReference>
<evidence type="ECO:0000313" key="2">
    <source>
        <dbReference type="EMBL" id="CAD6504752.1"/>
    </source>
</evidence>
<feature type="chain" id="PRO_5040890695" evidence="1">
    <location>
        <begin position="22"/>
        <end position="165"/>
    </location>
</feature>
<evidence type="ECO:0000313" key="3">
    <source>
        <dbReference type="Proteomes" id="UP000683417"/>
    </source>
</evidence>
<evidence type="ECO:0000256" key="1">
    <source>
        <dbReference type="SAM" id="SignalP"/>
    </source>
</evidence>
<organism evidence="2 3">
    <name type="scientific">Blumeria graminis f. sp. triticale</name>
    <dbReference type="NCBI Taxonomy" id="1689686"/>
    <lineage>
        <taxon>Eukaryota</taxon>
        <taxon>Fungi</taxon>
        <taxon>Dikarya</taxon>
        <taxon>Ascomycota</taxon>
        <taxon>Pezizomycotina</taxon>
        <taxon>Leotiomycetes</taxon>
        <taxon>Erysiphales</taxon>
        <taxon>Erysiphaceae</taxon>
        <taxon>Blumeria</taxon>
    </lineage>
</organism>
<comment type="caution">
    <text evidence="2">The sequence shown here is derived from an EMBL/GenBank/DDBJ whole genome shotgun (WGS) entry which is preliminary data.</text>
</comment>
<protein>
    <submittedName>
        <fullName evidence="2">BgTH12-00255</fullName>
    </submittedName>
</protein>
<proteinExistence type="predicted"/>
<feature type="signal peptide" evidence="1">
    <location>
        <begin position="1"/>
        <end position="21"/>
    </location>
</feature>
<sequence>MRFYIYHFICITFLLSTMSLARSVNEPHFKILDRRGHFSKNTGYECGSKKYKMVDVNSAVRDACVAYPKNKRTKSLWTFFQQKTRPISFPEAQKFGFPRDSQMAPMTLSFLEFFGTNSVVFSASDCKLLGLVSKKKDKKNGLYQSCKFITWPFGFLDLFEPPIDN</sequence>